<dbReference type="Proteomes" id="UP000429785">
    <property type="component" value="Unassembled WGS sequence"/>
</dbReference>
<dbReference type="OrthoDB" id="1096411at2"/>
<dbReference type="RefSeq" id="WP_152130180.1">
    <property type="nucleotide sequence ID" value="NZ_WELG01000001.1"/>
</dbReference>
<protein>
    <submittedName>
        <fullName evidence="5">Helix-turn-helix domain-containing protein</fullName>
    </submittedName>
</protein>
<sequence length="287" mass="33203">MKKSKDIASFDVYDYLKHTFFQDTQRPYLMVDSSTYKAASIDFPIRNTFYGIALTKPGDVQVKIACEHYNITDSSLILLGPGIVSQWMTYSDAPTDTILFQETLLEGLATSTFLSSLPFFQPGGHHVLKLENQDYKNIKAFFLFMAQFKKEASILPGIVHSLLEYIKKLYYRQLSENQTKLTIKEKQIFKFKSMVARFFREQKQVSFYASKMNITPKYLSEFLLSETGKTAKNHIIDVVILDAKSLLKQTTLSVQEISYILGYSDSSYFSKIFKKMEKLSPLEYRRK</sequence>
<dbReference type="PRINTS" id="PR00032">
    <property type="entry name" value="HTHARAC"/>
</dbReference>
<evidence type="ECO:0000313" key="5">
    <source>
        <dbReference type="EMBL" id="KAB7530247.1"/>
    </source>
</evidence>
<evidence type="ECO:0000256" key="3">
    <source>
        <dbReference type="ARBA" id="ARBA00023163"/>
    </source>
</evidence>
<keyword evidence="2" id="KW-0238">DNA-binding</keyword>
<gene>
    <name evidence="5" type="ORF">F8C76_01685</name>
</gene>
<dbReference type="GO" id="GO:0003700">
    <property type="term" value="F:DNA-binding transcription factor activity"/>
    <property type="evidence" value="ECO:0007669"/>
    <property type="project" value="InterPro"/>
</dbReference>
<dbReference type="InterPro" id="IPR009057">
    <property type="entry name" value="Homeodomain-like_sf"/>
</dbReference>
<dbReference type="SUPFAM" id="SSF46689">
    <property type="entry name" value="Homeodomain-like"/>
    <property type="match status" value="1"/>
</dbReference>
<dbReference type="Pfam" id="PF12833">
    <property type="entry name" value="HTH_18"/>
    <property type="match status" value="1"/>
</dbReference>
<comment type="caution">
    <text evidence="5">The sequence shown here is derived from an EMBL/GenBank/DDBJ whole genome shotgun (WGS) entry which is preliminary data.</text>
</comment>
<dbReference type="SMART" id="SM00342">
    <property type="entry name" value="HTH_ARAC"/>
    <property type="match status" value="1"/>
</dbReference>
<dbReference type="PANTHER" id="PTHR43280:SF32">
    <property type="entry name" value="TRANSCRIPTIONAL REGULATORY PROTEIN"/>
    <property type="match status" value="1"/>
</dbReference>
<keyword evidence="1" id="KW-0805">Transcription regulation</keyword>
<dbReference type="PROSITE" id="PS01124">
    <property type="entry name" value="HTH_ARAC_FAMILY_2"/>
    <property type="match status" value="1"/>
</dbReference>
<name>A0A6I1DZI0_9FLAO</name>
<dbReference type="GO" id="GO:0043565">
    <property type="term" value="F:sequence-specific DNA binding"/>
    <property type="evidence" value="ECO:0007669"/>
    <property type="project" value="InterPro"/>
</dbReference>
<organism evidence="5 6">
    <name type="scientific">Flagellimonas olearia</name>
    <dbReference type="NCBI Taxonomy" id="552546"/>
    <lineage>
        <taxon>Bacteria</taxon>
        <taxon>Pseudomonadati</taxon>
        <taxon>Bacteroidota</taxon>
        <taxon>Flavobacteriia</taxon>
        <taxon>Flavobacteriales</taxon>
        <taxon>Flavobacteriaceae</taxon>
        <taxon>Flagellimonas</taxon>
    </lineage>
</organism>
<dbReference type="PANTHER" id="PTHR43280">
    <property type="entry name" value="ARAC-FAMILY TRANSCRIPTIONAL REGULATOR"/>
    <property type="match status" value="1"/>
</dbReference>
<dbReference type="EMBL" id="WELG01000001">
    <property type="protein sequence ID" value="KAB7530247.1"/>
    <property type="molecule type" value="Genomic_DNA"/>
</dbReference>
<proteinExistence type="predicted"/>
<evidence type="ECO:0000259" key="4">
    <source>
        <dbReference type="PROSITE" id="PS01124"/>
    </source>
</evidence>
<dbReference type="InterPro" id="IPR018060">
    <property type="entry name" value="HTH_AraC"/>
</dbReference>
<evidence type="ECO:0000313" key="6">
    <source>
        <dbReference type="Proteomes" id="UP000429785"/>
    </source>
</evidence>
<keyword evidence="3" id="KW-0804">Transcription</keyword>
<dbReference type="Gene3D" id="1.10.10.60">
    <property type="entry name" value="Homeodomain-like"/>
    <property type="match status" value="1"/>
</dbReference>
<dbReference type="InterPro" id="IPR020449">
    <property type="entry name" value="Tscrpt_reg_AraC-type_HTH"/>
</dbReference>
<dbReference type="AlphaFoldDB" id="A0A6I1DZI0"/>
<feature type="domain" description="HTH araC/xylS-type" evidence="4">
    <location>
        <begin position="189"/>
        <end position="287"/>
    </location>
</feature>
<evidence type="ECO:0000256" key="1">
    <source>
        <dbReference type="ARBA" id="ARBA00023015"/>
    </source>
</evidence>
<reference evidence="5 6" key="1">
    <citation type="submission" date="2019-10" db="EMBL/GenBank/DDBJ databases">
        <title>Muricauda olearia CL-SS4 JCM15563 genome.</title>
        <authorList>
            <person name="Liu L."/>
        </authorList>
    </citation>
    <scope>NUCLEOTIDE SEQUENCE [LARGE SCALE GENOMIC DNA]</scope>
    <source>
        <strain evidence="5 6">CL-SS4</strain>
    </source>
</reference>
<evidence type="ECO:0000256" key="2">
    <source>
        <dbReference type="ARBA" id="ARBA00023125"/>
    </source>
</evidence>
<accession>A0A6I1DZI0</accession>